<evidence type="ECO:0000313" key="2">
    <source>
        <dbReference type="EMBL" id="KAG2647651.1"/>
    </source>
</evidence>
<dbReference type="AlphaFoldDB" id="A0A8T0WDL3"/>
<accession>A0A8T0WDL3</accession>
<feature type="region of interest" description="Disordered" evidence="1">
    <location>
        <begin position="196"/>
        <end position="232"/>
    </location>
</feature>
<gene>
    <name evidence="2" type="ORF">PVAP13_2KG583600</name>
</gene>
<dbReference type="Proteomes" id="UP000823388">
    <property type="component" value="Chromosome 2K"/>
</dbReference>
<comment type="caution">
    <text evidence="2">The sequence shown here is derived from an EMBL/GenBank/DDBJ whole genome shotgun (WGS) entry which is preliminary data.</text>
</comment>
<feature type="compositionally biased region" description="Basic residues" evidence="1">
    <location>
        <begin position="197"/>
        <end position="207"/>
    </location>
</feature>
<organism evidence="2 3">
    <name type="scientific">Panicum virgatum</name>
    <name type="common">Blackwell switchgrass</name>
    <dbReference type="NCBI Taxonomy" id="38727"/>
    <lineage>
        <taxon>Eukaryota</taxon>
        <taxon>Viridiplantae</taxon>
        <taxon>Streptophyta</taxon>
        <taxon>Embryophyta</taxon>
        <taxon>Tracheophyta</taxon>
        <taxon>Spermatophyta</taxon>
        <taxon>Magnoliopsida</taxon>
        <taxon>Liliopsida</taxon>
        <taxon>Poales</taxon>
        <taxon>Poaceae</taxon>
        <taxon>PACMAD clade</taxon>
        <taxon>Panicoideae</taxon>
        <taxon>Panicodae</taxon>
        <taxon>Paniceae</taxon>
        <taxon>Panicinae</taxon>
        <taxon>Panicum</taxon>
        <taxon>Panicum sect. Hiantes</taxon>
    </lineage>
</organism>
<dbReference type="EMBL" id="CM029039">
    <property type="protein sequence ID" value="KAG2647651.1"/>
    <property type="molecule type" value="Genomic_DNA"/>
</dbReference>
<keyword evidence="3" id="KW-1185">Reference proteome</keyword>
<name>A0A8T0WDL3_PANVG</name>
<reference evidence="2" key="1">
    <citation type="submission" date="2020-05" db="EMBL/GenBank/DDBJ databases">
        <title>WGS assembly of Panicum virgatum.</title>
        <authorList>
            <person name="Lovell J.T."/>
            <person name="Jenkins J."/>
            <person name="Shu S."/>
            <person name="Juenger T.E."/>
            <person name="Schmutz J."/>
        </authorList>
    </citation>
    <scope>NUCLEOTIDE SEQUENCE</scope>
    <source>
        <strain evidence="2">AP13</strain>
    </source>
</reference>
<evidence type="ECO:0000313" key="3">
    <source>
        <dbReference type="Proteomes" id="UP000823388"/>
    </source>
</evidence>
<evidence type="ECO:0000256" key="1">
    <source>
        <dbReference type="SAM" id="MobiDB-lite"/>
    </source>
</evidence>
<proteinExistence type="predicted"/>
<protein>
    <submittedName>
        <fullName evidence="2">Uncharacterized protein</fullName>
    </submittedName>
</protein>
<sequence length="232" mass="23590">MYGLPELSSPSRAPMLSLHLFFLSYSGVQELSALFLSHEPQSAPSCSGRCHLPTAPIRPPPLLSYATAHSTCSVHLLCSSSSKARQRAAASTGACAGGTAAGVARVVGADGTTAVVARAAPRVAWRGQLGEGLARGEFADGTSRQIEGVRTGSLALVGSAGGKSKARQAAARKCSRTRGALLLVGSGGELDTCGRVRSTRPVRRRRPPGPAEADACSSLARLAPASEGAASS</sequence>